<accession>K5WF30</accession>
<dbReference type="AlphaFoldDB" id="K5WF30"/>
<dbReference type="RefSeq" id="XP_007393035.1">
    <property type="nucleotide sequence ID" value="XM_007392973.1"/>
</dbReference>
<dbReference type="GeneID" id="18912523"/>
<keyword evidence="2" id="KW-1185">Reference proteome</keyword>
<dbReference type="KEGG" id="pco:PHACADRAFT_206568"/>
<evidence type="ECO:0000313" key="1">
    <source>
        <dbReference type="EMBL" id="EKM57689.1"/>
    </source>
</evidence>
<dbReference type="Proteomes" id="UP000008370">
    <property type="component" value="Unassembled WGS sequence"/>
</dbReference>
<sequence length="149" mass="16477">MASSLLFEDVPSSVERLERTRHPQPRRVKREKTAFTKLVADVYAFVQLSIARVDTTPPHIAGYVDEQNDRLVHTPQSGQPKANLSSVLLGDGPSQFEAVIEYMALLDLPEETLACSPNAVRLGYTPEFTSVYVSRGTGSPGKWVDKKGF</sequence>
<dbReference type="OrthoDB" id="443318at2759"/>
<proteinExistence type="predicted"/>
<name>K5WF30_PHACS</name>
<reference evidence="1 2" key="1">
    <citation type="journal article" date="2012" name="BMC Genomics">
        <title>Comparative genomics of the white-rot fungi, Phanerochaete carnosa and P. chrysosporium, to elucidate the genetic basis of the distinct wood types they colonize.</title>
        <authorList>
            <person name="Suzuki H."/>
            <person name="MacDonald J."/>
            <person name="Syed K."/>
            <person name="Salamov A."/>
            <person name="Hori C."/>
            <person name="Aerts A."/>
            <person name="Henrissat B."/>
            <person name="Wiebenga A."/>
            <person name="vanKuyk P.A."/>
            <person name="Barry K."/>
            <person name="Lindquist E."/>
            <person name="LaButti K."/>
            <person name="Lapidus A."/>
            <person name="Lucas S."/>
            <person name="Coutinho P."/>
            <person name="Gong Y."/>
            <person name="Samejima M."/>
            <person name="Mahadevan R."/>
            <person name="Abou-Zaid M."/>
            <person name="de Vries R.P."/>
            <person name="Igarashi K."/>
            <person name="Yadav J.S."/>
            <person name="Grigoriev I.V."/>
            <person name="Master E.R."/>
        </authorList>
    </citation>
    <scope>NUCLEOTIDE SEQUENCE [LARGE SCALE GENOMIC DNA]</scope>
    <source>
        <strain evidence="1 2">HHB-10118-sp</strain>
    </source>
</reference>
<dbReference type="InParanoid" id="K5WF30"/>
<evidence type="ECO:0000313" key="2">
    <source>
        <dbReference type="Proteomes" id="UP000008370"/>
    </source>
</evidence>
<organism evidence="1 2">
    <name type="scientific">Phanerochaete carnosa (strain HHB-10118-sp)</name>
    <name type="common">White-rot fungus</name>
    <name type="synonym">Peniophora carnosa</name>
    <dbReference type="NCBI Taxonomy" id="650164"/>
    <lineage>
        <taxon>Eukaryota</taxon>
        <taxon>Fungi</taxon>
        <taxon>Dikarya</taxon>
        <taxon>Basidiomycota</taxon>
        <taxon>Agaricomycotina</taxon>
        <taxon>Agaricomycetes</taxon>
        <taxon>Polyporales</taxon>
        <taxon>Phanerochaetaceae</taxon>
        <taxon>Phanerochaete</taxon>
    </lineage>
</organism>
<dbReference type="EMBL" id="JH930470">
    <property type="protein sequence ID" value="EKM57689.1"/>
    <property type="molecule type" value="Genomic_DNA"/>
</dbReference>
<dbReference type="HOGENOM" id="CLU_1750355_0_0_1"/>
<protein>
    <submittedName>
        <fullName evidence="1">Uncharacterized protein</fullName>
    </submittedName>
</protein>
<gene>
    <name evidence="1" type="ORF">PHACADRAFT_206568</name>
</gene>